<feature type="compositionally biased region" description="Acidic residues" evidence="1">
    <location>
        <begin position="160"/>
        <end position="170"/>
    </location>
</feature>
<organism evidence="3 4">
    <name type="scientific">Oryza sativa subsp. japonica</name>
    <name type="common">Rice</name>
    <dbReference type="NCBI Taxonomy" id="39947"/>
    <lineage>
        <taxon>Eukaryota</taxon>
        <taxon>Viridiplantae</taxon>
        <taxon>Streptophyta</taxon>
        <taxon>Embryophyta</taxon>
        <taxon>Tracheophyta</taxon>
        <taxon>Spermatophyta</taxon>
        <taxon>Magnoliopsida</taxon>
        <taxon>Liliopsida</taxon>
        <taxon>Poales</taxon>
        <taxon>Poaceae</taxon>
        <taxon>BOP clade</taxon>
        <taxon>Oryzoideae</taxon>
        <taxon>Oryzeae</taxon>
        <taxon>Oryzinae</taxon>
        <taxon>Oryza</taxon>
        <taxon>Oryza sativa</taxon>
    </lineage>
</organism>
<dbReference type="InterPro" id="IPR010811">
    <property type="entry name" value="DUF1409"/>
</dbReference>
<accession>Q7XT68</accession>
<gene>
    <name evidence="3" type="primary">OSJNBb0021I10.6</name>
</gene>
<feature type="compositionally biased region" description="Polar residues" evidence="1">
    <location>
        <begin position="63"/>
        <end position="72"/>
    </location>
</feature>
<protein>
    <submittedName>
        <fullName evidence="3">OSJNBb0021I10.6 protein</fullName>
    </submittedName>
</protein>
<dbReference type="Proteomes" id="UP000000763">
    <property type="component" value="Chromosome 4"/>
</dbReference>
<feature type="domain" description="DUF1409" evidence="2">
    <location>
        <begin position="289"/>
        <end position="332"/>
    </location>
</feature>
<evidence type="ECO:0000256" key="1">
    <source>
        <dbReference type="SAM" id="MobiDB-lite"/>
    </source>
</evidence>
<reference evidence="4" key="1">
    <citation type="journal article" date="2005" name="Nature">
        <title>The map-based sequence of the rice genome.</title>
        <authorList>
            <consortium name="International rice genome sequencing project (IRGSP)"/>
            <person name="Matsumoto T."/>
            <person name="Wu J."/>
            <person name="Kanamori H."/>
            <person name="Katayose Y."/>
            <person name="Fujisawa M."/>
            <person name="Namiki N."/>
            <person name="Mizuno H."/>
            <person name="Yamamoto K."/>
            <person name="Antonio B.A."/>
            <person name="Baba T."/>
            <person name="Sakata K."/>
            <person name="Nagamura Y."/>
            <person name="Aoki H."/>
            <person name="Arikawa K."/>
            <person name="Arita K."/>
            <person name="Bito T."/>
            <person name="Chiden Y."/>
            <person name="Fujitsuka N."/>
            <person name="Fukunaka R."/>
            <person name="Hamada M."/>
            <person name="Harada C."/>
            <person name="Hayashi A."/>
            <person name="Hijishita S."/>
            <person name="Honda M."/>
            <person name="Hosokawa S."/>
            <person name="Ichikawa Y."/>
            <person name="Idonuma A."/>
            <person name="Iijima M."/>
            <person name="Ikeda M."/>
            <person name="Ikeno M."/>
            <person name="Ito K."/>
            <person name="Ito S."/>
            <person name="Ito T."/>
            <person name="Ito Y."/>
            <person name="Ito Y."/>
            <person name="Iwabuchi A."/>
            <person name="Kamiya K."/>
            <person name="Karasawa W."/>
            <person name="Kurita K."/>
            <person name="Katagiri S."/>
            <person name="Kikuta A."/>
            <person name="Kobayashi H."/>
            <person name="Kobayashi N."/>
            <person name="Machita K."/>
            <person name="Maehara T."/>
            <person name="Masukawa M."/>
            <person name="Mizubayashi T."/>
            <person name="Mukai Y."/>
            <person name="Nagasaki H."/>
            <person name="Nagata Y."/>
            <person name="Naito S."/>
            <person name="Nakashima M."/>
            <person name="Nakama Y."/>
            <person name="Nakamichi Y."/>
            <person name="Nakamura M."/>
            <person name="Meguro A."/>
            <person name="Negishi M."/>
            <person name="Ohta I."/>
            <person name="Ohta T."/>
            <person name="Okamoto M."/>
            <person name="Ono N."/>
            <person name="Saji S."/>
            <person name="Sakaguchi M."/>
            <person name="Sakai K."/>
            <person name="Shibata M."/>
            <person name="Shimokawa T."/>
            <person name="Song J."/>
            <person name="Takazaki Y."/>
            <person name="Terasawa K."/>
            <person name="Tsugane M."/>
            <person name="Tsuji K."/>
            <person name="Ueda S."/>
            <person name="Waki K."/>
            <person name="Yamagata H."/>
            <person name="Yamamoto M."/>
            <person name="Yamamoto S."/>
            <person name="Yamane H."/>
            <person name="Yoshiki S."/>
            <person name="Yoshihara R."/>
            <person name="Yukawa K."/>
            <person name="Zhong H."/>
            <person name="Yano M."/>
            <person name="Yuan Q."/>
            <person name="Ouyang S."/>
            <person name="Liu J."/>
            <person name="Jones K.M."/>
            <person name="Gansberger K."/>
            <person name="Moffat K."/>
            <person name="Hill J."/>
            <person name="Bera J."/>
            <person name="Fadrosh D."/>
            <person name="Jin S."/>
            <person name="Johri S."/>
            <person name="Kim M."/>
            <person name="Overton L."/>
            <person name="Reardon M."/>
            <person name="Tsitrin T."/>
            <person name="Vuong H."/>
            <person name="Weaver B."/>
            <person name="Ciecko A."/>
            <person name="Tallon L."/>
            <person name="Jackson J."/>
            <person name="Pai G."/>
            <person name="Aken S.V."/>
            <person name="Utterback T."/>
            <person name="Reidmuller S."/>
            <person name="Feldblyum T."/>
            <person name="Hsiao J."/>
            <person name="Zismann V."/>
            <person name="Iobst S."/>
            <person name="de Vazeille A.R."/>
            <person name="Buell C.R."/>
            <person name="Ying K."/>
            <person name="Li Y."/>
            <person name="Lu T."/>
            <person name="Huang Y."/>
            <person name="Zhao Q."/>
            <person name="Feng Q."/>
            <person name="Zhang L."/>
            <person name="Zhu J."/>
            <person name="Weng Q."/>
            <person name="Mu J."/>
            <person name="Lu Y."/>
            <person name="Fan D."/>
            <person name="Liu Y."/>
            <person name="Guan J."/>
            <person name="Zhang Y."/>
            <person name="Yu S."/>
            <person name="Liu X."/>
            <person name="Zhang Y."/>
            <person name="Hong G."/>
            <person name="Han B."/>
            <person name="Choisne N."/>
            <person name="Demange N."/>
            <person name="Orjeda G."/>
            <person name="Samain S."/>
            <person name="Cattolico L."/>
            <person name="Pelletier E."/>
            <person name="Couloux A."/>
            <person name="Segurens B."/>
            <person name="Wincker P."/>
            <person name="D'Hont A."/>
            <person name="Scarpelli C."/>
            <person name="Weissenbach J."/>
            <person name="Salanoubat M."/>
            <person name="Quetier F."/>
            <person name="Yu Y."/>
            <person name="Kim H.R."/>
            <person name="Rambo T."/>
            <person name="Currie J."/>
            <person name="Collura K."/>
            <person name="Luo M."/>
            <person name="Yang T."/>
            <person name="Ammiraju J.S.S."/>
            <person name="Engler F."/>
            <person name="Soderlund C."/>
            <person name="Wing R.A."/>
            <person name="Palmer L.E."/>
            <person name="de la Bastide M."/>
            <person name="Spiegel L."/>
            <person name="Nascimento L."/>
            <person name="Zutavern T."/>
            <person name="O'Shaughnessy A."/>
            <person name="Dike S."/>
            <person name="Dedhia N."/>
            <person name="Preston R."/>
            <person name="Balija V."/>
            <person name="McCombie W.R."/>
            <person name="Chow T."/>
            <person name="Chen H."/>
            <person name="Chung M."/>
            <person name="Chen C."/>
            <person name="Shaw J."/>
            <person name="Wu H."/>
            <person name="Hsiao K."/>
            <person name="Chao Y."/>
            <person name="Chu M."/>
            <person name="Cheng C."/>
            <person name="Hour A."/>
            <person name="Lee P."/>
            <person name="Lin S."/>
            <person name="Lin Y."/>
            <person name="Liou J."/>
            <person name="Liu S."/>
            <person name="Hsing Y."/>
            <person name="Raghuvanshi S."/>
            <person name="Mohanty A."/>
            <person name="Bharti A.K."/>
            <person name="Gaur A."/>
            <person name="Gupta V."/>
            <person name="Kumar D."/>
            <person name="Ravi V."/>
            <person name="Vij S."/>
            <person name="Kapur A."/>
            <person name="Khurana P."/>
            <person name="Khurana P."/>
            <person name="Khurana J.P."/>
            <person name="Tyagi A.K."/>
            <person name="Gaikwad K."/>
            <person name="Singh A."/>
            <person name="Dalal V."/>
            <person name="Srivastava S."/>
            <person name="Dixit A."/>
            <person name="Pal A.K."/>
            <person name="Ghazi I.A."/>
            <person name="Yadav M."/>
            <person name="Pandit A."/>
            <person name="Bhargava A."/>
            <person name="Sureshbabu K."/>
            <person name="Batra K."/>
            <person name="Sharma T.R."/>
            <person name="Mohapatra T."/>
            <person name="Singh N.K."/>
            <person name="Messing J."/>
            <person name="Nelson A.B."/>
            <person name="Fuks G."/>
            <person name="Kavchok S."/>
            <person name="Keizer G."/>
            <person name="Linton E."/>
            <person name="Llaca V."/>
            <person name="Song R."/>
            <person name="Tanyolac B."/>
            <person name="Young S."/>
            <person name="Ho-Il K."/>
            <person name="Hahn J.H."/>
            <person name="Sangsakoo G."/>
            <person name="Vanavichit A."/>
            <person name="de Mattos Luiz.A.T."/>
            <person name="Zimmer P.D."/>
            <person name="Malone G."/>
            <person name="Dellagostin O."/>
            <person name="de Oliveira A.C."/>
            <person name="Bevan M."/>
            <person name="Bancroft I."/>
            <person name="Minx P."/>
            <person name="Cordum H."/>
            <person name="Wilson R."/>
            <person name="Cheng Z."/>
            <person name="Jin W."/>
            <person name="Jiang J."/>
            <person name="Leong S.A."/>
            <person name="Iwama H."/>
            <person name="Gojobori T."/>
            <person name="Itoh T."/>
            <person name="Niimura Y."/>
            <person name="Fujii Y."/>
            <person name="Habara T."/>
            <person name="Sakai H."/>
            <person name="Sato Y."/>
            <person name="Wilson G."/>
            <person name="Kumar K."/>
            <person name="McCouch S."/>
            <person name="Juretic N."/>
            <person name="Hoen D."/>
            <person name="Wright S."/>
            <person name="Bruskiewich R."/>
            <person name="Bureau T."/>
            <person name="Miyao A."/>
            <person name="Hirochika H."/>
            <person name="Nishikawa T."/>
            <person name="Kadowaki K."/>
            <person name="Sugiura M."/>
            <person name="Burr B."/>
            <person name="Sasaki T."/>
        </authorList>
    </citation>
    <scope>NUCLEOTIDE SEQUENCE [LARGE SCALE GENOMIC DNA]</scope>
    <source>
        <strain evidence="4">cv. Nipponbare</strain>
    </source>
</reference>
<dbReference type="AlphaFoldDB" id="Q7XT68"/>
<evidence type="ECO:0000259" key="2">
    <source>
        <dbReference type="Pfam" id="PF07197"/>
    </source>
</evidence>
<name>Q7XT68_ORYSJ</name>
<reference evidence="4" key="2">
    <citation type="journal article" date="2008" name="Nucleic Acids Res.">
        <title>The rice annotation project database (RAP-DB): 2008 update.</title>
        <authorList>
            <consortium name="The rice annotation project (RAP)"/>
        </authorList>
    </citation>
    <scope>GENOME REANNOTATION</scope>
    <source>
        <strain evidence="4">cv. Nipponbare</strain>
    </source>
</reference>
<proteinExistence type="predicted"/>
<dbReference type="Pfam" id="PF07197">
    <property type="entry name" value="DUF1409"/>
    <property type="match status" value="1"/>
</dbReference>
<feature type="region of interest" description="Disordered" evidence="1">
    <location>
        <begin position="114"/>
        <end position="238"/>
    </location>
</feature>
<feature type="compositionally biased region" description="Basic residues" evidence="1">
    <location>
        <begin position="135"/>
        <end position="144"/>
    </location>
</feature>
<dbReference type="EMBL" id="AL606612">
    <property type="protein sequence ID" value="CAE01643.2"/>
    <property type="molecule type" value="Genomic_DNA"/>
</dbReference>
<sequence>MSTSASPSAAPSAEYTEHLSNLIAIPSLSHEHQYFLGPIGDSDPIEFISAETNRIPFRLANPNLESSPPRKSNSGKDIEYAPGLLPNGGGLAPPVIGYHAPRTSSLLQGQIREPADAGRKRKTKASGVDPSALAPKKKTKKKKSKPADDLPTLDPSIEQALDEEEIEEDVNQVAAELSDLGEKTPSASPKQTPPTPATPANFSRPPPPPSPPARPMPSDRTPSAAGSHNIEEEEQPVAPVIPVLADLFSFDIKDYLDETEEDTTSKAIAPLSYDVRRTLEDISHRLKASSLDNLVVDCGSIRTRLQEIQSLIPDELADALTPAVYLEQHQFKREKAKQRLAERGERKDIEVTIQINWQLVHEEESKLDQLSEGPIKSNIDQLEAQKIELLAQLEEGNAELDLE</sequence>
<feature type="region of interest" description="Disordered" evidence="1">
    <location>
        <begin position="59"/>
        <end position="86"/>
    </location>
</feature>
<evidence type="ECO:0000313" key="4">
    <source>
        <dbReference type="Proteomes" id="UP000000763"/>
    </source>
</evidence>
<feature type="compositionally biased region" description="Pro residues" evidence="1">
    <location>
        <begin position="204"/>
        <end position="215"/>
    </location>
</feature>
<evidence type="ECO:0000313" key="3">
    <source>
        <dbReference type="EMBL" id="CAE01643.2"/>
    </source>
</evidence>